<proteinExistence type="predicted"/>
<dbReference type="EMBL" id="NHSJ01000100">
    <property type="protein sequence ID" value="PPQ28966.1"/>
    <property type="molecule type" value="Genomic_DNA"/>
</dbReference>
<evidence type="ECO:0000313" key="1">
    <source>
        <dbReference type="EMBL" id="PPQ28966.1"/>
    </source>
</evidence>
<keyword evidence="2" id="KW-1185">Reference proteome</keyword>
<organism evidence="1 2">
    <name type="scientific">Rhodoblastus sphagnicola</name>
    <dbReference type="NCBI Taxonomy" id="333368"/>
    <lineage>
        <taxon>Bacteria</taxon>
        <taxon>Pseudomonadati</taxon>
        <taxon>Pseudomonadota</taxon>
        <taxon>Alphaproteobacteria</taxon>
        <taxon>Hyphomicrobiales</taxon>
        <taxon>Rhodoblastaceae</taxon>
        <taxon>Rhodoblastus</taxon>
    </lineage>
</organism>
<protein>
    <submittedName>
        <fullName evidence="1">Uncharacterized protein</fullName>
    </submittedName>
</protein>
<accession>A0A2S6N2Z6</accession>
<dbReference type="Proteomes" id="UP000239089">
    <property type="component" value="Unassembled WGS sequence"/>
</dbReference>
<gene>
    <name evidence="1" type="ORF">CCR94_16375</name>
</gene>
<dbReference type="RefSeq" id="WP_104508923.1">
    <property type="nucleotide sequence ID" value="NZ_JACIGC010000011.1"/>
</dbReference>
<sequence length="90" mass="9936">MSRAGLIEAEARRRATEGGFDPDMLANKLSSFDFDPADDEAIWRKYALIVEGEIARLEEAGFILLPARDDAFLAVFTSVLARLGRLMGMS</sequence>
<dbReference type="AlphaFoldDB" id="A0A2S6N2Z6"/>
<name>A0A2S6N2Z6_9HYPH</name>
<comment type="caution">
    <text evidence="1">The sequence shown here is derived from an EMBL/GenBank/DDBJ whole genome shotgun (WGS) entry which is preliminary data.</text>
</comment>
<reference evidence="1 2" key="1">
    <citation type="journal article" date="2018" name="Arch. Microbiol.">
        <title>New insights into the metabolic potential of the phototrophic purple bacterium Rhodopila globiformis DSM 161(T) from its draft genome sequence and evidence for a vanadium-dependent nitrogenase.</title>
        <authorList>
            <person name="Imhoff J.F."/>
            <person name="Rahn T."/>
            <person name="Kunzel S."/>
            <person name="Neulinger S.C."/>
        </authorList>
    </citation>
    <scope>NUCLEOTIDE SEQUENCE [LARGE SCALE GENOMIC DNA]</scope>
    <source>
        <strain evidence="1 2">DSM 16996</strain>
    </source>
</reference>
<evidence type="ECO:0000313" key="2">
    <source>
        <dbReference type="Proteomes" id="UP000239089"/>
    </source>
</evidence>